<dbReference type="STRING" id="28743.ENSCVAP00000008093"/>
<organism evidence="2 3">
    <name type="scientific">Cyprinodon variegatus</name>
    <name type="common">Sheepshead minnow</name>
    <dbReference type="NCBI Taxonomy" id="28743"/>
    <lineage>
        <taxon>Eukaryota</taxon>
        <taxon>Metazoa</taxon>
        <taxon>Chordata</taxon>
        <taxon>Craniata</taxon>
        <taxon>Vertebrata</taxon>
        <taxon>Euteleostomi</taxon>
        <taxon>Actinopterygii</taxon>
        <taxon>Neopterygii</taxon>
        <taxon>Teleostei</taxon>
        <taxon>Neoteleostei</taxon>
        <taxon>Acanthomorphata</taxon>
        <taxon>Ovalentaria</taxon>
        <taxon>Atherinomorphae</taxon>
        <taxon>Cyprinodontiformes</taxon>
        <taxon>Cyprinodontidae</taxon>
        <taxon>Cyprinodon</taxon>
    </lineage>
</organism>
<feature type="compositionally biased region" description="Polar residues" evidence="1">
    <location>
        <begin position="380"/>
        <end position="393"/>
    </location>
</feature>
<protein>
    <submittedName>
        <fullName evidence="2">Uncharacterized protein</fullName>
    </submittedName>
</protein>
<dbReference type="GO" id="GO:0000127">
    <property type="term" value="C:transcription factor TFIIIC complex"/>
    <property type="evidence" value="ECO:0007669"/>
    <property type="project" value="InterPro"/>
</dbReference>
<dbReference type="PANTHER" id="PTHR15180:SF1">
    <property type="entry name" value="GENERAL TRANSCRIPTION FACTOR 3C POLYPEPTIDE 1"/>
    <property type="match status" value="1"/>
</dbReference>
<dbReference type="Proteomes" id="UP000265020">
    <property type="component" value="Unassembled WGS sequence"/>
</dbReference>
<dbReference type="GO" id="GO:0042791">
    <property type="term" value="P:5S class rRNA transcription by RNA polymerase III"/>
    <property type="evidence" value="ECO:0007669"/>
    <property type="project" value="TreeGrafter"/>
</dbReference>
<reference evidence="2" key="1">
    <citation type="submission" date="2025-08" db="UniProtKB">
        <authorList>
            <consortium name="Ensembl"/>
        </authorList>
    </citation>
    <scope>IDENTIFICATION</scope>
</reference>
<dbReference type="PANTHER" id="PTHR15180">
    <property type="entry name" value="GENERAL TRANSCRIPTION FACTOR 3C POLYPEPTIDE 1"/>
    <property type="match status" value="1"/>
</dbReference>
<evidence type="ECO:0000313" key="3">
    <source>
        <dbReference type="Proteomes" id="UP000265020"/>
    </source>
</evidence>
<dbReference type="GO" id="GO:0003677">
    <property type="term" value="F:DNA binding"/>
    <property type="evidence" value="ECO:0007669"/>
    <property type="project" value="InterPro"/>
</dbReference>
<dbReference type="InterPro" id="IPR044210">
    <property type="entry name" value="Tfc3-like"/>
</dbReference>
<name>A0A3Q2CRD4_CYPVA</name>
<sequence length="425" mass="48459">MTLPLPCVSVHGVFRAFLVIQTQRFTHRQNVQLVFFTLSDHLFHYIFHTCVFGKLQLGNEDNYFIFSIAALEEDDDDDDDDGEECEGRKRLQVSAHQASHTNYLLMRGYSYPGIDFPPLDLTKYGPSLLPPVLTRNILSPSSSPPTAEECERRLIQDGGYTAQDIEACAQIRRSLQEAGEKGLDARDLHRSHVHLLEPQSGRTRSLQQYLQVKMCIALVMLMMGRGSLLLKDKVDQKEPENANLVMKKIKSHSFCNQDHLMLSEFHLYGFLMRLFAPLLCYNLFFCVLSSNFFPHREKLSFISRPWRFIDGKVNRSVCKGILEAVLYHIMSRPGLTQQALLGHYKDTLQPLAVLEMVQALIDIGCVTKRTLVKQPKPSLFSRSAPTDSGTSGVTEEPDTVFYEPTISCCLRLCRVLPNDRHWNEC</sequence>
<feature type="region of interest" description="Disordered" evidence="1">
    <location>
        <begin position="377"/>
        <end position="396"/>
    </location>
</feature>
<proteinExistence type="predicted"/>
<keyword evidence="3" id="KW-1185">Reference proteome</keyword>
<dbReference type="AlphaFoldDB" id="A0A3Q2CRD4"/>
<evidence type="ECO:0000313" key="2">
    <source>
        <dbReference type="Ensembl" id="ENSCVAP00000008093.1"/>
    </source>
</evidence>
<accession>A0A3Q2CRD4</accession>
<reference evidence="2" key="2">
    <citation type="submission" date="2025-09" db="UniProtKB">
        <authorList>
            <consortium name="Ensembl"/>
        </authorList>
    </citation>
    <scope>IDENTIFICATION</scope>
</reference>
<dbReference type="GeneTree" id="ENSGT00390000008664"/>
<evidence type="ECO:0000256" key="1">
    <source>
        <dbReference type="SAM" id="MobiDB-lite"/>
    </source>
</evidence>
<dbReference type="GO" id="GO:0006384">
    <property type="term" value="P:transcription initiation at RNA polymerase III promoter"/>
    <property type="evidence" value="ECO:0007669"/>
    <property type="project" value="InterPro"/>
</dbReference>
<dbReference type="Ensembl" id="ENSCVAT00000002192.1">
    <property type="protein sequence ID" value="ENSCVAP00000008093.1"/>
    <property type="gene ID" value="ENSCVAG00000009863.1"/>
</dbReference>